<evidence type="ECO:0000313" key="2">
    <source>
        <dbReference type="Proteomes" id="UP001163882"/>
    </source>
</evidence>
<dbReference type="EMBL" id="CP107716">
    <property type="protein sequence ID" value="UYQ70998.1"/>
    <property type="molecule type" value="Genomic_DNA"/>
</dbReference>
<dbReference type="InterPro" id="IPR036286">
    <property type="entry name" value="LexA/Signal_pep-like_sf"/>
</dbReference>
<gene>
    <name evidence="1" type="ORF">OF122_13110</name>
</gene>
<reference evidence="1" key="1">
    <citation type="submission" date="2022-10" db="EMBL/GenBank/DDBJ databases">
        <title>YIM 151497 complete genome.</title>
        <authorList>
            <person name="Chen X."/>
        </authorList>
    </citation>
    <scope>NUCLEOTIDE SEQUENCE</scope>
    <source>
        <strain evidence="1">YIM 151497</strain>
    </source>
</reference>
<evidence type="ECO:0000313" key="1">
    <source>
        <dbReference type="EMBL" id="UYQ70998.1"/>
    </source>
</evidence>
<organism evidence="1 2">
    <name type="scientific">Pelagibacterium flavum</name>
    <dbReference type="NCBI Taxonomy" id="2984530"/>
    <lineage>
        <taxon>Bacteria</taxon>
        <taxon>Pseudomonadati</taxon>
        <taxon>Pseudomonadota</taxon>
        <taxon>Alphaproteobacteria</taxon>
        <taxon>Hyphomicrobiales</taxon>
        <taxon>Devosiaceae</taxon>
        <taxon>Pelagibacterium</taxon>
    </lineage>
</organism>
<dbReference type="RefSeq" id="WP_264224662.1">
    <property type="nucleotide sequence ID" value="NZ_CP107716.1"/>
</dbReference>
<dbReference type="CDD" id="cd06462">
    <property type="entry name" value="Peptidase_S24_S26"/>
    <property type="match status" value="1"/>
</dbReference>
<protein>
    <submittedName>
        <fullName evidence="1">S24/S26 family peptidase</fullName>
    </submittedName>
</protein>
<name>A0ABY6IK68_9HYPH</name>
<dbReference type="Proteomes" id="UP001163882">
    <property type="component" value="Chromosome"/>
</dbReference>
<dbReference type="Gene3D" id="2.10.109.10">
    <property type="entry name" value="Umud Fragment, subunit A"/>
    <property type="match status" value="1"/>
</dbReference>
<accession>A0ABY6IK68</accession>
<proteinExistence type="predicted"/>
<sequence length="186" mass="20481">MDNADMSGSDLARRLHERRVISTPDRSIPSKIARGEREVSASEVFAIAEITGYPAPNESTGGAIEVPLLAMISAGALLADDVRDEARDILHVADLPPGDWVALEVDGTSMDRVSPPGSRILVNRKDKRLVPNACYVIDDGEGKATYKRYRPGPDRFEPVSTFEHETIFPENEPRIIGRVRFSILPM</sequence>
<dbReference type="SUPFAM" id="SSF51306">
    <property type="entry name" value="LexA/Signal peptidase"/>
    <property type="match status" value="1"/>
</dbReference>
<keyword evidence="2" id="KW-1185">Reference proteome</keyword>